<dbReference type="PRINTS" id="PR00081">
    <property type="entry name" value="GDHRDH"/>
</dbReference>
<evidence type="ECO:0000313" key="1">
    <source>
        <dbReference type="EMBL" id="KAF2093258.1"/>
    </source>
</evidence>
<dbReference type="AlphaFoldDB" id="A0A9P4I4D2"/>
<protein>
    <submittedName>
        <fullName evidence="1">NAD(P)-binding protein</fullName>
    </submittedName>
</protein>
<dbReference type="EMBL" id="ML978139">
    <property type="protein sequence ID" value="KAF2093258.1"/>
    <property type="molecule type" value="Genomic_DNA"/>
</dbReference>
<organism evidence="1 2">
    <name type="scientific">Rhizodiscina lignyota</name>
    <dbReference type="NCBI Taxonomy" id="1504668"/>
    <lineage>
        <taxon>Eukaryota</taxon>
        <taxon>Fungi</taxon>
        <taxon>Dikarya</taxon>
        <taxon>Ascomycota</taxon>
        <taxon>Pezizomycotina</taxon>
        <taxon>Dothideomycetes</taxon>
        <taxon>Pleosporomycetidae</taxon>
        <taxon>Aulographales</taxon>
        <taxon>Rhizodiscinaceae</taxon>
        <taxon>Rhizodiscina</taxon>
    </lineage>
</organism>
<keyword evidence="2" id="KW-1185">Reference proteome</keyword>
<dbReference type="CDD" id="cd05233">
    <property type="entry name" value="SDR_c"/>
    <property type="match status" value="1"/>
</dbReference>
<sequence>MAHPSFTPTYHTKPYAQISASNPHLSCKGKVAFITGGGRGIGRSIARAFAIAGAKVFIIGRSEASLKDTWEELSKVNESSDPADAAYMAADACDRAAVKSALDAAMRLFGSIDILVNNAGYLDANRSIVDSDFDDYWRCYEVNVKAGIIIAQEFLHLAQPGATYINISSGAAHIPYIQNFSAYSSSKMAFARIVEFMQGENPELRVFNVQPGALKTDMQLKAPHIQADDHIDLPGGFCVWLTSSDADFLKGRFVWVNWDVDEMLKRKDDILKNDLLRLRLSGWPRED</sequence>
<dbReference type="SUPFAM" id="SSF51735">
    <property type="entry name" value="NAD(P)-binding Rossmann-fold domains"/>
    <property type="match status" value="1"/>
</dbReference>
<gene>
    <name evidence="1" type="ORF">NA57DRAFT_48878</name>
</gene>
<evidence type="ECO:0000313" key="2">
    <source>
        <dbReference type="Proteomes" id="UP000799772"/>
    </source>
</evidence>
<accession>A0A9P4I4D2</accession>
<dbReference type="PANTHER" id="PTHR43975">
    <property type="entry name" value="ZGC:101858"/>
    <property type="match status" value="1"/>
</dbReference>
<dbReference type="InterPro" id="IPR036291">
    <property type="entry name" value="NAD(P)-bd_dom_sf"/>
</dbReference>
<dbReference type="OrthoDB" id="1933717at2759"/>
<name>A0A9P4I4D2_9PEZI</name>
<proteinExistence type="predicted"/>
<dbReference type="InterPro" id="IPR002347">
    <property type="entry name" value="SDR_fam"/>
</dbReference>
<dbReference type="Proteomes" id="UP000799772">
    <property type="component" value="Unassembled WGS sequence"/>
</dbReference>
<dbReference type="Pfam" id="PF00106">
    <property type="entry name" value="adh_short"/>
    <property type="match status" value="1"/>
</dbReference>
<dbReference type="Gene3D" id="3.40.50.720">
    <property type="entry name" value="NAD(P)-binding Rossmann-like Domain"/>
    <property type="match status" value="1"/>
</dbReference>
<dbReference type="PANTHER" id="PTHR43975:SF2">
    <property type="entry name" value="EG:BACR7A4.14 PROTEIN-RELATED"/>
    <property type="match status" value="1"/>
</dbReference>
<comment type="caution">
    <text evidence="1">The sequence shown here is derived from an EMBL/GenBank/DDBJ whole genome shotgun (WGS) entry which is preliminary data.</text>
</comment>
<reference evidence="1" key="1">
    <citation type="journal article" date="2020" name="Stud. Mycol.">
        <title>101 Dothideomycetes genomes: a test case for predicting lifestyles and emergence of pathogens.</title>
        <authorList>
            <person name="Haridas S."/>
            <person name="Albert R."/>
            <person name="Binder M."/>
            <person name="Bloem J."/>
            <person name="Labutti K."/>
            <person name="Salamov A."/>
            <person name="Andreopoulos B."/>
            <person name="Baker S."/>
            <person name="Barry K."/>
            <person name="Bills G."/>
            <person name="Bluhm B."/>
            <person name="Cannon C."/>
            <person name="Castanera R."/>
            <person name="Culley D."/>
            <person name="Daum C."/>
            <person name="Ezra D."/>
            <person name="Gonzalez J."/>
            <person name="Henrissat B."/>
            <person name="Kuo A."/>
            <person name="Liang C."/>
            <person name="Lipzen A."/>
            <person name="Lutzoni F."/>
            <person name="Magnuson J."/>
            <person name="Mondo S."/>
            <person name="Nolan M."/>
            <person name="Ohm R."/>
            <person name="Pangilinan J."/>
            <person name="Park H.-J."/>
            <person name="Ramirez L."/>
            <person name="Alfaro M."/>
            <person name="Sun H."/>
            <person name="Tritt A."/>
            <person name="Yoshinaga Y."/>
            <person name="Zwiers L.-H."/>
            <person name="Turgeon B."/>
            <person name="Goodwin S."/>
            <person name="Spatafora J."/>
            <person name="Crous P."/>
            <person name="Grigoriev I."/>
        </authorList>
    </citation>
    <scope>NUCLEOTIDE SEQUENCE</scope>
    <source>
        <strain evidence="1">CBS 133067</strain>
    </source>
</reference>